<organism evidence="3 4">
    <name type="scientific">Lolium multiflorum</name>
    <name type="common">Italian ryegrass</name>
    <name type="synonym">Lolium perenne subsp. multiflorum</name>
    <dbReference type="NCBI Taxonomy" id="4521"/>
    <lineage>
        <taxon>Eukaryota</taxon>
        <taxon>Viridiplantae</taxon>
        <taxon>Streptophyta</taxon>
        <taxon>Embryophyta</taxon>
        <taxon>Tracheophyta</taxon>
        <taxon>Spermatophyta</taxon>
        <taxon>Magnoliopsida</taxon>
        <taxon>Liliopsida</taxon>
        <taxon>Poales</taxon>
        <taxon>Poaceae</taxon>
        <taxon>BOP clade</taxon>
        <taxon>Pooideae</taxon>
        <taxon>Poodae</taxon>
        <taxon>Poeae</taxon>
        <taxon>Poeae Chloroplast Group 2 (Poeae type)</taxon>
        <taxon>Loliodinae</taxon>
        <taxon>Loliinae</taxon>
        <taxon>Lolium</taxon>
    </lineage>
</organism>
<reference evidence="3" key="1">
    <citation type="submission" date="2023-07" db="EMBL/GenBank/DDBJ databases">
        <title>A chromosome-level genome assembly of Lolium multiflorum.</title>
        <authorList>
            <person name="Chen Y."/>
            <person name="Copetti D."/>
            <person name="Kolliker R."/>
            <person name="Studer B."/>
        </authorList>
    </citation>
    <scope>NUCLEOTIDE SEQUENCE</scope>
    <source>
        <strain evidence="3">02402/16</strain>
        <tissue evidence="3">Leaf</tissue>
    </source>
</reference>
<protein>
    <recommendedName>
        <fullName evidence="2">Reverse transcriptase Ty1/copia-type domain-containing protein</fullName>
    </recommendedName>
</protein>
<dbReference type="Proteomes" id="UP001231189">
    <property type="component" value="Unassembled WGS sequence"/>
</dbReference>
<dbReference type="EMBL" id="JAUUTY010000005">
    <property type="protein sequence ID" value="KAK1627536.1"/>
    <property type="molecule type" value="Genomic_DNA"/>
</dbReference>
<feature type="domain" description="Reverse transcriptase Ty1/copia-type" evidence="2">
    <location>
        <begin position="49"/>
        <end position="102"/>
    </location>
</feature>
<evidence type="ECO:0000259" key="2">
    <source>
        <dbReference type="Pfam" id="PF07727"/>
    </source>
</evidence>
<comment type="caution">
    <text evidence="3">The sequence shown here is derived from an EMBL/GenBank/DDBJ whole genome shotgun (WGS) entry which is preliminary data.</text>
</comment>
<feature type="compositionally biased region" description="Acidic residues" evidence="1">
    <location>
        <begin position="291"/>
        <end position="318"/>
    </location>
</feature>
<feature type="region of interest" description="Disordered" evidence="1">
    <location>
        <begin position="272"/>
        <end position="329"/>
    </location>
</feature>
<dbReference type="AlphaFoldDB" id="A0AAD8RPI8"/>
<dbReference type="InterPro" id="IPR013103">
    <property type="entry name" value="RVT_2"/>
</dbReference>
<proteinExistence type="predicted"/>
<sequence length="329" mass="36919">MQEELECFTRNEVWSLVERPKDHRINVIGTKWVFKNKQDEDGIVIRNKARKFEMSMMGELKFFLGFQVRQLAKGTFISQEKYVKDMLKKFNMTNASPMKTPMPVKGQLGSCDGEKDVDIKMMNGLLRTVALLPSEGGTQTFHHGALLVVLLSLLVAAQLEATPRSLPRKGKISTLHREMMSCSSTGLCQHLSIRKVNGSGWQPSGYLPKMCKNTNDVAHQSLSLNQETRRRQNEFMASRNAPVPPPGAELEPLHAPNWEMPLLSDEMFQNFDPSLYFGAPPPRPARAPTADADDEEDEDDEDDNGEDDDEEADDEDGDGSSPSAGHEFY</sequence>
<gene>
    <name evidence="3" type="ORF">QYE76_001851</name>
</gene>
<dbReference type="Pfam" id="PF07727">
    <property type="entry name" value="RVT_2"/>
    <property type="match status" value="1"/>
</dbReference>
<name>A0AAD8RPI8_LOLMU</name>
<keyword evidence="4" id="KW-1185">Reference proteome</keyword>
<evidence type="ECO:0000313" key="3">
    <source>
        <dbReference type="EMBL" id="KAK1627536.1"/>
    </source>
</evidence>
<accession>A0AAD8RPI8</accession>
<evidence type="ECO:0000256" key="1">
    <source>
        <dbReference type="SAM" id="MobiDB-lite"/>
    </source>
</evidence>
<evidence type="ECO:0000313" key="4">
    <source>
        <dbReference type="Proteomes" id="UP001231189"/>
    </source>
</evidence>